<organism evidence="5 6">
    <name type="scientific">Fluctibacter halophilus</name>
    <dbReference type="NCBI Taxonomy" id="226011"/>
    <lineage>
        <taxon>Bacteria</taxon>
        <taxon>Pseudomonadati</taxon>
        <taxon>Pseudomonadota</taxon>
        <taxon>Gammaproteobacteria</taxon>
        <taxon>Alteromonadales</taxon>
        <taxon>Alteromonadaceae</taxon>
        <taxon>Fluctibacter</taxon>
    </lineage>
</organism>
<evidence type="ECO:0000259" key="4">
    <source>
        <dbReference type="PROSITE" id="PS50987"/>
    </source>
</evidence>
<dbReference type="NCBIfam" id="NF033788">
    <property type="entry name" value="HTH_metalloreg"/>
    <property type="match status" value="1"/>
</dbReference>
<dbReference type="InterPro" id="IPR036390">
    <property type="entry name" value="WH_DNA-bd_sf"/>
</dbReference>
<evidence type="ECO:0000256" key="2">
    <source>
        <dbReference type="ARBA" id="ARBA00023125"/>
    </source>
</evidence>
<comment type="caution">
    <text evidence="5">The sequence shown here is derived from an EMBL/GenBank/DDBJ whole genome shotgun (WGS) entry which is preliminary data.</text>
</comment>
<keyword evidence="2" id="KW-0238">DNA-binding</keyword>
<dbReference type="Gene3D" id="1.10.10.10">
    <property type="entry name" value="Winged helix-like DNA-binding domain superfamily/Winged helix DNA-binding domain"/>
    <property type="match status" value="1"/>
</dbReference>
<dbReference type="CDD" id="cd00090">
    <property type="entry name" value="HTH_ARSR"/>
    <property type="match status" value="1"/>
</dbReference>
<evidence type="ECO:0000256" key="1">
    <source>
        <dbReference type="ARBA" id="ARBA00023015"/>
    </source>
</evidence>
<keyword evidence="1" id="KW-0805">Transcription regulation</keyword>
<dbReference type="SMART" id="SM00418">
    <property type="entry name" value="HTH_ARSR"/>
    <property type="match status" value="1"/>
</dbReference>
<dbReference type="InterPro" id="IPR011991">
    <property type="entry name" value="ArsR-like_HTH"/>
</dbReference>
<dbReference type="PANTHER" id="PTHR33154:SF28">
    <property type="entry name" value="HTH-TYPE TRANSCRIPTIONAL REGULATOR YGAV-RELATED"/>
    <property type="match status" value="1"/>
</dbReference>
<protein>
    <submittedName>
        <fullName evidence="5">Metalloregulator ArsR/SmtB family transcription factor</fullName>
    </submittedName>
</protein>
<sequence>MDMQEMQRNATEAEQFLKLLANKNRLMVLCAMMEKECAVSELNETVPLTQSALSQHLAALRSAGLVTTRREAQTIYYSINDPRVKRVIDTLYSLFCNGDAE</sequence>
<dbReference type="EMBL" id="JAJEWP010000007">
    <property type="protein sequence ID" value="MCC2618104.1"/>
    <property type="molecule type" value="Genomic_DNA"/>
</dbReference>
<dbReference type="PRINTS" id="PR00778">
    <property type="entry name" value="HTHARSR"/>
</dbReference>
<dbReference type="RefSeq" id="WP_229162654.1">
    <property type="nucleotide sequence ID" value="NZ_JAJEWP010000007.1"/>
</dbReference>
<dbReference type="Pfam" id="PF01022">
    <property type="entry name" value="HTH_5"/>
    <property type="match status" value="1"/>
</dbReference>
<evidence type="ECO:0000313" key="6">
    <source>
        <dbReference type="Proteomes" id="UP001520878"/>
    </source>
</evidence>
<evidence type="ECO:0000313" key="5">
    <source>
        <dbReference type="EMBL" id="MCC2618104.1"/>
    </source>
</evidence>
<feature type="domain" description="HTH arsR-type" evidence="4">
    <location>
        <begin position="5"/>
        <end position="99"/>
    </location>
</feature>
<dbReference type="PANTHER" id="PTHR33154">
    <property type="entry name" value="TRANSCRIPTIONAL REGULATOR, ARSR FAMILY"/>
    <property type="match status" value="1"/>
</dbReference>
<reference evidence="5 6" key="1">
    <citation type="submission" date="2021-10" db="EMBL/GenBank/DDBJ databases">
        <title>Draft genome of Aestuariibacter halophilus JC2043.</title>
        <authorList>
            <person name="Emsley S.A."/>
            <person name="Pfannmuller K.M."/>
            <person name="Ushijima B."/>
            <person name="Saw J.H."/>
            <person name="Videau P."/>
        </authorList>
    </citation>
    <scope>NUCLEOTIDE SEQUENCE [LARGE SCALE GENOMIC DNA]</scope>
    <source>
        <strain evidence="5 6">JC2043</strain>
    </source>
</reference>
<dbReference type="InterPro" id="IPR036388">
    <property type="entry name" value="WH-like_DNA-bd_sf"/>
</dbReference>
<dbReference type="Proteomes" id="UP001520878">
    <property type="component" value="Unassembled WGS sequence"/>
</dbReference>
<dbReference type="InterPro" id="IPR051081">
    <property type="entry name" value="HTH_MetalResp_TranReg"/>
</dbReference>
<evidence type="ECO:0000256" key="3">
    <source>
        <dbReference type="ARBA" id="ARBA00023163"/>
    </source>
</evidence>
<keyword evidence="3" id="KW-0804">Transcription</keyword>
<keyword evidence="6" id="KW-1185">Reference proteome</keyword>
<dbReference type="SUPFAM" id="SSF46785">
    <property type="entry name" value="Winged helix' DNA-binding domain"/>
    <property type="match status" value="1"/>
</dbReference>
<dbReference type="PROSITE" id="PS50987">
    <property type="entry name" value="HTH_ARSR_2"/>
    <property type="match status" value="1"/>
</dbReference>
<proteinExistence type="predicted"/>
<gene>
    <name evidence="5" type="ORF">LJ739_17750</name>
</gene>
<name>A0ABS8GC01_9ALTE</name>
<accession>A0ABS8GC01</accession>
<dbReference type="InterPro" id="IPR001845">
    <property type="entry name" value="HTH_ArsR_DNA-bd_dom"/>
</dbReference>